<evidence type="ECO:0000256" key="6">
    <source>
        <dbReference type="SAM" id="Phobius"/>
    </source>
</evidence>
<evidence type="ECO:0000313" key="10">
    <source>
        <dbReference type="Proteomes" id="UP001596154"/>
    </source>
</evidence>
<proteinExistence type="predicted"/>
<dbReference type="EMBL" id="JBHSNY010000001">
    <property type="protein sequence ID" value="MFC5632832.1"/>
    <property type="molecule type" value="Genomic_DNA"/>
</dbReference>
<organism evidence="9 10">
    <name type="scientific">Streptomyces bullii</name>
    <dbReference type="NCBI Taxonomy" id="349910"/>
    <lineage>
        <taxon>Bacteria</taxon>
        <taxon>Bacillati</taxon>
        <taxon>Actinomycetota</taxon>
        <taxon>Actinomycetes</taxon>
        <taxon>Kitasatosporales</taxon>
        <taxon>Streptomycetaceae</taxon>
        <taxon>Streptomyces</taxon>
    </lineage>
</organism>
<feature type="domain" description="Gram-positive cocci surface proteins LPxTG" evidence="8">
    <location>
        <begin position="222"/>
        <end position="253"/>
    </location>
</feature>
<reference evidence="10" key="1">
    <citation type="journal article" date="2019" name="Int. J. Syst. Evol. Microbiol.">
        <title>The Global Catalogue of Microorganisms (GCM) 10K type strain sequencing project: providing services to taxonomists for standard genome sequencing and annotation.</title>
        <authorList>
            <consortium name="The Broad Institute Genomics Platform"/>
            <consortium name="The Broad Institute Genome Sequencing Center for Infectious Disease"/>
            <person name="Wu L."/>
            <person name="Ma J."/>
        </authorList>
    </citation>
    <scope>NUCLEOTIDE SEQUENCE [LARGE SCALE GENOMIC DNA]</scope>
    <source>
        <strain evidence="10">CGMCC 4.7248</strain>
    </source>
</reference>
<dbReference type="RefSeq" id="WP_381016863.1">
    <property type="nucleotide sequence ID" value="NZ_JBHSNY010000001.1"/>
</dbReference>
<evidence type="ECO:0000313" key="9">
    <source>
        <dbReference type="EMBL" id="MFC5632832.1"/>
    </source>
</evidence>
<dbReference type="NCBIfam" id="TIGR01167">
    <property type="entry name" value="LPXTG_anchor"/>
    <property type="match status" value="1"/>
</dbReference>
<name>A0ABW0UGX2_9ACTN</name>
<keyword evidence="6" id="KW-1133">Transmembrane helix</keyword>
<keyword evidence="2" id="KW-0964">Secreted</keyword>
<evidence type="ECO:0000259" key="8">
    <source>
        <dbReference type="PROSITE" id="PS50847"/>
    </source>
</evidence>
<keyword evidence="6" id="KW-0812">Transmembrane</keyword>
<dbReference type="PROSITE" id="PS50847">
    <property type="entry name" value="GRAM_POS_ANCHORING"/>
    <property type="match status" value="1"/>
</dbReference>
<feature type="region of interest" description="Disordered" evidence="5">
    <location>
        <begin position="186"/>
        <end position="214"/>
    </location>
</feature>
<evidence type="ECO:0000256" key="7">
    <source>
        <dbReference type="SAM" id="SignalP"/>
    </source>
</evidence>
<evidence type="ECO:0000256" key="1">
    <source>
        <dbReference type="ARBA" id="ARBA00022512"/>
    </source>
</evidence>
<evidence type="ECO:0000256" key="2">
    <source>
        <dbReference type="ARBA" id="ARBA00022525"/>
    </source>
</evidence>
<evidence type="ECO:0000256" key="3">
    <source>
        <dbReference type="ARBA" id="ARBA00022729"/>
    </source>
</evidence>
<sequence>MRLCTPASLCLAAAAALLPAASDAHAAPRPPACVAADQRAFPLTTRLHGGPASYTAGGGFGVWYIELTNTTGRPCTRIHPVVVLVDTERALRPSQPRLEFFEGNRPHAVRFERTDRDELVGVLADERGGFPGFSVGPRRTLTVKVRLAVTSDAVPNDVTAQAAVVQRHDDDGAWVGESNAYRFRIEGEPGPAAGRSSSATVPEADAPSATPPATRLPLADELARTGVSGPALATAGALLLAAGGAVLLARRRR</sequence>
<keyword evidence="1" id="KW-0134">Cell wall</keyword>
<feature type="signal peptide" evidence="7">
    <location>
        <begin position="1"/>
        <end position="26"/>
    </location>
</feature>
<dbReference type="Proteomes" id="UP001596154">
    <property type="component" value="Unassembled WGS sequence"/>
</dbReference>
<evidence type="ECO:0000256" key="4">
    <source>
        <dbReference type="ARBA" id="ARBA00023088"/>
    </source>
</evidence>
<keyword evidence="4" id="KW-0572">Peptidoglycan-anchor</keyword>
<feature type="transmembrane region" description="Helical" evidence="6">
    <location>
        <begin position="231"/>
        <end position="249"/>
    </location>
</feature>
<accession>A0ABW0UGX2</accession>
<comment type="caution">
    <text evidence="9">The sequence shown here is derived from an EMBL/GenBank/DDBJ whole genome shotgun (WGS) entry which is preliminary data.</text>
</comment>
<keyword evidence="3 7" id="KW-0732">Signal</keyword>
<evidence type="ECO:0000256" key="5">
    <source>
        <dbReference type="SAM" id="MobiDB-lite"/>
    </source>
</evidence>
<feature type="chain" id="PRO_5045063267" evidence="7">
    <location>
        <begin position="27"/>
        <end position="253"/>
    </location>
</feature>
<gene>
    <name evidence="9" type="ORF">ACFPZJ_03315</name>
</gene>
<dbReference type="InterPro" id="IPR019931">
    <property type="entry name" value="LPXTG_anchor"/>
</dbReference>
<protein>
    <submittedName>
        <fullName evidence="9">LPXTG cell wall anchor domain-containing protein</fullName>
    </submittedName>
</protein>
<keyword evidence="6" id="KW-0472">Membrane</keyword>
<keyword evidence="10" id="KW-1185">Reference proteome</keyword>